<dbReference type="InterPro" id="IPR036249">
    <property type="entry name" value="Thioredoxin-like_sf"/>
</dbReference>
<dbReference type="EMBL" id="MEHK01000001">
    <property type="protein sequence ID" value="OEJ35598.1"/>
    <property type="molecule type" value="Genomic_DNA"/>
</dbReference>
<evidence type="ECO:0000313" key="9">
    <source>
        <dbReference type="EMBL" id="OEJ35598.1"/>
    </source>
</evidence>
<feature type="transmembrane region" description="Helical" evidence="7">
    <location>
        <begin position="57"/>
        <end position="79"/>
    </location>
</feature>
<keyword evidence="10" id="KW-1185">Reference proteome</keyword>
<dbReference type="PANTHER" id="PTHR13887">
    <property type="entry name" value="GLUTATHIONE S-TRANSFERASE KAPPA"/>
    <property type="match status" value="1"/>
</dbReference>
<proteinExistence type="inferred from homology"/>
<keyword evidence="3" id="KW-0560">Oxidoreductase</keyword>
<dbReference type="InterPro" id="IPR012336">
    <property type="entry name" value="Thioredoxin-like_fold"/>
</dbReference>
<protein>
    <recommendedName>
        <fullName evidence="8">Thioredoxin-like fold domain-containing protein</fullName>
    </recommendedName>
</protein>
<dbReference type="AlphaFoldDB" id="A0A1E5Q110"/>
<accession>A0A1E5Q110</accession>
<keyword evidence="7" id="KW-1133">Transmembrane helix</keyword>
<dbReference type="GO" id="GO:0016491">
    <property type="term" value="F:oxidoreductase activity"/>
    <property type="evidence" value="ECO:0007669"/>
    <property type="project" value="UniProtKB-KW"/>
</dbReference>
<evidence type="ECO:0000256" key="3">
    <source>
        <dbReference type="ARBA" id="ARBA00023002"/>
    </source>
</evidence>
<evidence type="ECO:0000259" key="8">
    <source>
        <dbReference type="Pfam" id="PF13462"/>
    </source>
</evidence>
<comment type="similarity">
    <text evidence="1">Belongs to the thioredoxin family. DsbA subfamily.</text>
</comment>
<keyword evidence="7" id="KW-0812">Transmembrane</keyword>
<dbReference type="Gene3D" id="3.40.30.10">
    <property type="entry name" value="Glutaredoxin"/>
    <property type="match status" value="1"/>
</dbReference>
<evidence type="ECO:0000313" key="10">
    <source>
        <dbReference type="Proteomes" id="UP000095705"/>
    </source>
</evidence>
<dbReference type="PANTHER" id="PTHR13887:SF14">
    <property type="entry name" value="DISULFIDE BOND FORMATION PROTEIN D"/>
    <property type="match status" value="1"/>
</dbReference>
<feature type="region of interest" description="Disordered" evidence="6">
    <location>
        <begin position="1"/>
        <end position="52"/>
    </location>
</feature>
<dbReference type="Pfam" id="PF13462">
    <property type="entry name" value="Thioredoxin_4"/>
    <property type="match status" value="1"/>
</dbReference>
<keyword evidence="5" id="KW-0676">Redox-active center</keyword>
<evidence type="ECO:0000256" key="6">
    <source>
        <dbReference type="SAM" id="MobiDB-lite"/>
    </source>
</evidence>
<evidence type="ECO:0000256" key="5">
    <source>
        <dbReference type="ARBA" id="ARBA00023284"/>
    </source>
</evidence>
<comment type="caution">
    <text evidence="9">The sequence shown here is derived from an EMBL/GenBank/DDBJ whole genome shotgun (WGS) entry which is preliminary data.</text>
</comment>
<dbReference type="Proteomes" id="UP000095705">
    <property type="component" value="Unassembled WGS sequence"/>
</dbReference>
<sequence length="347" mass="35703">MGWKWERGGTRVPPRFVWPNVSEKNDGANRDATKRSARERLQAERDRQKARDRRRRTLIVSAAVVGVLGLAAVVGLIAANTGKDGGGKAGPVVAPSGATGKDALAIRTGRDEAKSTLTVWEDVRCPACKAFEDSYRDTIHDLEAKGLLKVDYHLVTLIDGNMGGSGSLKGANAAACAQDAGKFAAYHDLLFQQQPEEVDDAYGKNAKLLELAGQVDGLDTPAFRKCVEDGTHNSWVGKAHEAFRAGNFRGTPTVLLNGKDVFSDKADPLTPQKLKERVEAAAGASGGSGGKAGDGKAGSKASPSAGATSGATPGATPGAKATRASGSGSAGPSKSPANSGPDGASGN</sequence>
<evidence type="ECO:0000256" key="2">
    <source>
        <dbReference type="ARBA" id="ARBA00022729"/>
    </source>
</evidence>
<dbReference type="SUPFAM" id="SSF52833">
    <property type="entry name" value="Thioredoxin-like"/>
    <property type="match status" value="1"/>
</dbReference>
<keyword evidence="2" id="KW-0732">Signal</keyword>
<evidence type="ECO:0000256" key="4">
    <source>
        <dbReference type="ARBA" id="ARBA00023157"/>
    </source>
</evidence>
<feature type="compositionally biased region" description="Low complexity" evidence="6">
    <location>
        <begin position="298"/>
        <end position="341"/>
    </location>
</feature>
<feature type="compositionally biased region" description="Basic and acidic residues" evidence="6">
    <location>
        <begin position="23"/>
        <end position="49"/>
    </location>
</feature>
<evidence type="ECO:0000256" key="7">
    <source>
        <dbReference type="SAM" id="Phobius"/>
    </source>
</evidence>
<keyword evidence="7" id="KW-0472">Membrane</keyword>
<reference evidence="9 10" key="1">
    <citation type="submission" date="2016-08" db="EMBL/GenBank/DDBJ databases">
        <title>The complete genome of Streptomyces subrutilus 10-1-1.</title>
        <authorList>
            <person name="Chen X."/>
        </authorList>
    </citation>
    <scope>NUCLEOTIDE SEQUENCE [LARGE SCALE GENOMIC DNA]</scope>
    <source>
        <strain evidence="9 10">10-1-1</strain>
    </source>
</reference>
<keyword evidence="4" id="KW-1015">Disulfide bond</keyword>
<feature type="domain" description="Thioredoxin-like fold" evidence="8">
    <location>
        <begin position="106"/>
        <end position="278"/>
    </location>
</feature>
<feature type="region of interest" description="Disordered" evidence="6">
    <location>
        <begin position="278"/>
        <end position="347"/>
    </location>
</feature>
<dbReference type="STRING" id="36818.BGK67_09630"/>
<organism evidence="9 10">
    <name type="scientific">Streptomyces subrutilus</name>
    <dbReference type="NCBI Taxonomy" id="36818"/>
    <lineage>
        <taxon>Bacteria</taxon>
        <taxon>Bacillati</taxon>
        <taxon>Actinomycetota</taxon>
        <taxon>Actinomycetes</taxon>
        <taxon>Kitasatosporales</taxon>
        <taxon>Streptomycetaceae</taxon>
        <taxon>Streptomyces</taxon>
    </lineage>
</organism>
<name>A0A1E5Q110_9ACTN</name>
<gene>
    <name evidence="9" type="ORF">BGK67_09630</name>
</gene>
<feature type="compositionally biased region" description="Gly residues" evidence="6">
    <location>
        <begin position="284"/>
        <end position="296"/>
    </location>
</feature>
<evidence type="ECO:0000256" key="1">
    <source>
        <dbReference type="ARBA" id="ARBA00005791"/>
    </source>
</evidence>